<dbReference type="Proteomes" id="UP000051906">
    <property type="component" value="Unassembled WGS sequence"/>
</dbReference>
<sequence>MLQHGHKLDDPFDDRHIKNAALFLYIREVVYGDDVSDAKEKIAAFYQKNPDSINRMKGMHRLL</sequence>
<accession>A0A0R2L8V4</accession>
<organism evidence="1 2">
    <name type="scientific">Levilactobacillus paucivorans</name>
    <dbReference type="NCBI Taxonomy" id="616990"/>
    <lineage>
        <taxon>Bacteria</taxon>
        <taxon>Bacillati</taxon>
        <taxon>Bacillota</taxon>
        <taxon>Bacilli</taxon>
        <taxon>Lactobacillales</taxon>
        <taxon>Lactobacillaceae</taxon>
        <taxon>Levilactobacillus</taxon>
    </lineage>
</organism>
<comment type="caution">
    <text evidence="1">The sequence shown here is derived from an EMBL/GenBank/DDBJ whole genome shotgun (WGS) entry which is preliminary data.</text>
</comment>
<keyword evidence="2" id="KW-1185">Reference proteome</keyword>
<reference evidence="1 2" key="1">
    <citation type="journal article" date="2015" name="Genome Announc.">
        <title>Expanding the biotechnology potential of lactobacilli through comparative genomics of 213 strains and associated genera.</title>
        <authorList>
            <person name="Sun Z."/>
            <person name="Harris H.M."/>
            <person name="McCann A."/>
            <person name="Guo C."/>
            <person name="Argimon S."/>
            <person name="Zhang W."/>
            <person name="Yang X."/>
            <person name="Jeffery I.B."/>
            <person name="Cooney J.C."/>
            <person name="Kagawa T.F."/>
            <person name="Liu W."/>
            <person name="Song Y."/>
            <person name="Salvetti E."/>
            <person name="Wrobel A."/>
            <person name="Rasinkangas P."/>
            <person name="Parkhill J."/>
            <person name="Rea M.C."/>
            <person name="O'Sullivan O."/>
            <person name="Ritari J."/>
            <person name="Douillard F.P."/>
            <person name="Paul Ross R."/>
            <person name="Yang R."/>
            <person name="Briner A.E."/>
            <person name="Felis G.E."/>
            <person name="de Vos W.M."/>
            <person name="Barrangou R."/>
            <person name="Klaenhammer T.R."/>
            <person name="Caufield P.W."/>
            <person name="Cui Y."/>
            <person name="Zhang H."/>
            <person name="O'Toole P.W."/>
        </authorList>
    </citation>
    <scope>NUCLEOTIDE SEQUENCE [LARGE SCALE GENOMIC DNA]</scope>
    <source>
        <strain evidence="1 2">DSM 22467</strain>
    </source>
</reference>
<gene>
    <name evidence="1" type="ORF">IV54_GL001173</name>
</gene>
<dbReference type="PATRIC" id="fig|616990.3.peg.1261"/>
<proteinExistence type="predicted"/>
<protein>
    <submittedName>
        <fullName evidence="1">Uncharacterized protein</fullName>
    </submittedName>
</protein>
<dbReference type="EMBL" id="JQCA01000163">
    <property type="protein sequence ID" value="KRN97873.1"/>
    <property type="molecule type" value="Genomic_DNA"/>
</dbReference>
<evidence type="ECO:0000313" key="1">
    <source>
        <dbReference type="EMBL" id="KRN97873.1"/>
    </source>
</evidence>
<evidence type="ECO:0000313" key="2">
    <source>
        <dbReference type="Proteomes" id="UP000051906"/>
    </source>
</evidence>
<name>A0A0R2L8V4_9LACO</name>
<dbReference type="AlphaFoldDB" id="A0A0R2L8V4"/>